<dbReference type="Pfam" id="PF23282">
    <property type="entry name" value="WHD_ROQ1"/>
    <property type="match status" value="1"/>
</dbReference>
<gene>
    <name evidence="6" type="primary">N</name>
    <name evidence="6" type="ORF">CR513_43723</name>
</gene>
<dbReference type="Proteomes" id="UP000257109">
    <property type="component" value="Unassembled WGS sequence"/>
</dbReference>
<dbReference type="PANTHER" id="PTHR11017:SF259">
    <property type="entry name" value="ADP-RIBOSYL CYCLASE_CYCLIC ADP-RIBOSE HYDROLASE"/>
    <property type="match status" value="1"/>
</dbReference>
<protein>
    <submittedName>
        <fullName evidence="6">TMV resistance protein N</fullName>
    </submittedName>
</protein>
<dbReference type="Pfam" id="PF13855">
    <property type="entry name" value="LRR_8"/>
    <property type="match status" value="1"/>
</dbReference>
<dbReference type="AlphaFoldDB" id="A0A371FDC4"/>
<dbReference type="SUPFAM" id="SSF52200">
    <property type="entry name" value="Toll/Interleukin receptor TIR domain"/>
    <property type="match status" value="1"/>
</dbReference>
<dbReference type="OrthoDB" id="1627220at2759"/>
<proteinExistence type="predicted"/>
<accession>A0A371FDC4</accession>
<evidence type="ECO:0000313" key="6">
    <source>
        <dbReference type="EMBL" id="RDX76298.1"/>
    </source>
</evidence>
<dbReference type="PROSITE" id="PS50104">
    <property type="entry name" value="TIR"/>
    <property type="match status" value="1"/>
</dbReference>
<dbReference type="InterPro" id="IPR011713">
    <property type="entry name" value="Leu-rich_rpt_3"/>
</dbReference>
<dbReference type="SUPFAM" id="SSF46785">
    <property type="entry name" value="Winged helix' DNA-binding domain"/>
    <property type="match status" value="1"/>
</dbReference>
<dbReference type="InterPro" id="IPR027417">
    <property type="entry name" value="P-loop_NTPase"/>
</dbReference>
<dbReference type="InterPro" id="IPR044974">
    <property type="entry name" value="Disease_R_plants"/>
</dbReference>
<dbReference type="InterPro" id="IPR001611">
    <property type="entry name" value="Leu-rich_rpt"/>
</dbReference>
<dbReference type="GO" id="GO:0006952">
    <property type="term" value="P:defense response"/>
    <property type="evidence" value="ECO:0007669"/>
    <property type="project" value="UniProtKB-KW"/>
</dbReference>
<keyword evidence="4" id="KW-0520">NAD</keyword>
<dbReference type="SUPFAM" id="SSF52058">
    <property type="entry name" value="L domain-like"/>
    <property type="match status" value="1"/>
</dbReference>
<dbReference type="Gene3D" id="3.40.50.300">
    <property type="entry name" value="P-loop containing nucleotide triphosphate hydrolases"/>
    <property type="match status" value="1"/>
</dbReference>
<dbReference type="Gene3D" id="3.40.50.10140">
    <property type="entry name" value="Toll/interleukin-1 receptor homology (TIR) domain"/>
    <property type="match status" value="1"/>
</dbReference>
<comment type="caution">
    <text evidence="6">The sequence shown here is derived from an EMBL/GenBank/DDBJ whole genome shotgun (WGS) entry which is preliminary data.</text>
</comment>
<dbReference type="GO" id="GO:0007165">
    <property type="term" value="P:signal transduction"/>
    <property type="evidence" value="ECO:0007669"/>
    <property type="project" value="InterPro"/>
</dbReference>
<keyword evidence="7" id="KW-1185">Reference proteome</keyword>
<dbReference type="InterPro" id="IPR036390">
    <property type="entry name" value="WH_DNA-bd_sf"/>
</dbReference>
<dbReference type="PANTHER" id="PTHR11017">
    <property type="entry name" value="LEUCINE-RICH REPEAT-CONTAINING PROTEIN"/>
    <property type="match status" value="1"/>
</dbReference>
<dbReference type="Pfam" id="PF07725">
    <property type="entry name" value="LRR_3"/>
    <property type="match status" value="1"/>
</dbReference>
<dbReference type="FunFam" id="3.40.50.10140:FF:000007">
    <property type="entry name" value="Disease resistance protein (TIR-NBS-LRR class)"/>
    <property type="match status" value="1"/>
</dbReference>
<evidence type="ECO:0000256" key="2">
    <source>
        <dbReference type="ARBA" id="ARBA00022737"/>
    </source>
</evidence>
<dbReference type="InterPro" id="IPR058192">
    <property type="entry name" value="WHD_ROQ1-like"/>
</dbReference>
<reference evidence="6" key="1">
    <citation type="submission" date="2018-05" db="EMBL/GenBank/DDBJ databases">
        <title>Draft genome of Mucuna pruriens seed.</title>
        <authorList>
            <person name="Nnadi N.E."/>
            <person name="Vos R."/>
            <person name="Hasami M.H."/>
            <person name="Devisetty U.K."/>
            <person name="Aguiy J.C."/>
        </authorList>
    </citation>
    <scope>NUCLEOTIDE SEQUENCE [LARGE SCALE GENOMIC DNA]</scope>
    <source>
        <strain evidence="6">JCA_2017</strain>
    </source>
</reference>
<feature type="domain" description="TIR" evidence="5">
    <location>
        <begin position="33"/>
        <end position="199"/>
    </location>
</feature>
<dbReference type="SMART" id="SM00255">
    <property type="entry name" value="TIR"/>
    <property type="match status" value="1"/>
</dbReference>
<dbReference type="Pfam" id="PF01582">
    <property type="entry name" value="TIR"/>
    <property type="match status" value="1"/>
</dbReference>
<evidence type="ECO:0000256" key="3">
    <source>
        <dbReference type="ARBA" id="ARBA00022821"/>
    </source>
</evidence>
<dbReference type="Gene3D" id="3.80.10.10">
    <property type="entry name" value="Ribonuclease Inhibitor"/>
    <property type="match status" value="2"/>
</dbReference>
<dbReference type="InterPro" id="IPR002182">
    <property type="entry name" value="NB-ARC"/>
</dbReference>
<evidence type="ECO:0000259" key="5">
    <source>
        <dbReference type="PROSITE" id="PS50104"/>
    </source>
</evidence>
<evidence type="ECO:0000256" key="1">
    <source>
        <dbReference type="ARBA" id="ARBA00022614"/>
    </source>
</evidence>
<evidence type="ECO:0000313" key="7">
    <source>
        <dbReference type="Proteomes" id="UP000257109"/>
    </source>
</evidence>
<dbReference type="Gene3D" id="1.10.8.430">
    <property type="entry name" value="Helical domain of apoptotic protease-activating factors"/>
    <property type="match status" value="1"/>
</dbReference>
<dbReference type="Pfam" id="PF00931">
    <property type="entry name" value="NB-ARC"/>
    <property type="match status" value="1"/>
</dbReference>
<dbReference type="InterPro" id="IPR000157">
    <property type="entry name" value="TIR_dom"/>
</dbReference>
<dbReference type="EMBL" id="QJKJ01009551">
    <property type="protein sequence ID" value="RDX76298.1"/>
    <property type="molecule type" value="Genomic_DNA"/>
</dbReference>
<dbReference type="InterPro" id="IPR042197">
    <property type="entry name" value="Apaf_helical"/>
</dbReference>
<evidence type="ECO:0000256" key="4">
    <source>
        <dbReference type="ARBA" id="ARBA00023027"/>
    </source>
</evidence>
<dbReference type="InterPro" id="IPR032675">
    <property type="entry name" value="LRR_dom_sf"/>
</dbReference>
<dbReference type="GO" id="GO:0043531">
    <property type="term" value="F:ADP binding"/>
    <property type="evidence" value="ECO:0007669"/>
    <property type="project" value="InterPro"/>
</dbReference>
<keyword evidence="3" id="KW-0611">Plant defense</keyword>
<name>A0A371FDC4_MUCPR</name>
<feature type="non-terminal residue" evidence="6">
    <location>
        <position position="1"/>
    </location>
</feature>
<sequence length="873" mass="100235">MRELPYSSIIFSEFSPSAMACSSIQSSYISCSRNFDVFVSFRGEDTRNNFTNHLFAALQRKGVVVFRDDQTIKKGKLIAPELLQAIEGSRVFIVVFSKNYASSTWCMQELTKIVQWVEQTGRSVLPIFYDVAPSEVRKQSGNFGRAFVEHEERFKDDLEMVKKWREDLKAIANRCGWDVQNKLQHEEIEKIVQEVINILGHNQVMSFGDDLVDMDSRVKDLEELLYLGLNEVVRAIGICGMGGIGKTTLAIALFNKISSQYDACCFIDDVRKIYCDFGPIGAQKQLLCQTLNQQNIEINNLSQGAMLVRTRLCHLKALIVLDNVDHVEQLEKLALHPKYLGVGSRIIIISRDSHILRNYRVNEVYNVQRLDTNKALQLFYRKAFKSDDIVKEYEELAYDALEYASGLPLAIKILGSFLFDRDISEWRSALARLKDNPNKDIMDVLRISFDGLEEMEKEIFLDFACFFSDGYKEGYVKKILDYRGFYPDIGMRVLVQKSLINCDKTRGIHMHDLLKELGRSIVREKSPKKPRKWSRLWDYKDLHNVMVENKEAKNLEAMIIKDCPNKFLETTIRVDALSKMNRLELLILNKLNFSGNLNYLSNECLPSSFHPDKLVELILPYSNIKQLWEGRKSLPNLRILDLIPHLKKLTLEGCIELVRIDPSIGVLRELTFFNLKNCKNLVLNLNSILGLSSLEMLDLSGCSKLHNNQFLKSPMQVKHLESISSICKILMLPFQFFSFRKHEDSFGLLLPYSSHFSALHYLDLSFCNLLQIPDAIGNLHSLAILNLGGNKFVTLPTTIKELSKLQCLNLQHCKQLKYLPQLPTTTGKGITGYFAKLYVFDCPNLSQMEHSYSIIFSWMIQILELSFKLVVKS</sequence>
<dbReference type="PRINTS" id="PR00364">
    <property type="entry name" value="DISEASERSIST"/>
</dbReference>
<dbReference type="SUPFAM" id="SSF52540">
    <property type="entry name" value="P-loop containing nucleoside triphosphate hydrolases"/>
    <property type="match status" value="1"/>
</dbReference>
<dbReference type="InterPro" id="IPR035897">
    <property type="entry name" value="Toll_tir_struct_dom_sf"/>
</dbReference>
<keyword evidence="2" id="KW-0677">Repeat</keyword>
<organism evidence="6 7">
    <name type="scientific">Mucuna pruriens</name>
    <name type="common">Velvet bean</name>
    <name type="synonym">Dolichos pruriens</name>
    <dbReference type="NCBI Taxonomy" id="157652"/>
    <lineage>
        <taxon>Eukaryota</taxon>
        <taxon>Viridiplantae</taxon>
        <taxon>Streptophyta</taxon>
        <taxon>Embryophyta</taxon>
        <taxon>Tracheophyta</taxon>
        <taxon>Spermatophyta</taxon>
        <taxon>Magnoliopsida</taxon>
        <taxon>eudicotyledons</taxon>
        <taxon>Gunneridae</taxon>
        <taxon>Pentapetalae</taxon>
        <taxon>rosids</taxon>
        <taxon>fabids</taxon>
        <taxon>Fabales</taxon>
        <taxon>Fabaceae</taxon>
        <taxon>Papilionoideae</taxon>
        <taxon>50 kb inversion clade</taxon>
        <taxon>NPAAA clade</taxon>
        <taxon>indigoferoid/millettioid clade</taxon>
        <taxon>Phaseoleae</taxon>
        <taxon>Mucuna</taxon>
    </lineage>
</organism>
<keyword evidence="1" id="KW-0433">Leucine-rich repeat</keyword>